<evidence type="ECO:0000259" key="8">
    <source>
        <dbReference type="Pfam" id="PF09335"/>
    </source>
</evidence>
<proteinExistence type="inferred from homology"/>
<evidence type="ECO:0000256" key="1">
    <source>
        <dbReference type="ARBA" id="ARBA00004651"/>
    </source>
</evidence>
<protein>
    <recommendedName>
        <fullName evidence="8">VTT domain-containing protein</fullName>
    </recommendedName>
</protein>
<sequence>MQFLVGLGMWGLLLGVFIEAVSLPFPAALFILIYGYILKPGPMEVILYGLMISLFYVLISYIPYWLSIRYESSIRKKLSKRKQAKFDRWTEKYGDWTITLGRILGMGYIAYLGGFCTIKPARYGFLTFIGVLPVAIVMFYLGSIGNLNAMKESFESVQYVINALLLTTAISYVLFKLLRKKAVFTRTKQKDNI</sequence>
<dbReference type="InterPro" id="IPR051311">
    <property type="entry name" value="DedA_domain"/>
</dbReference>
<feature type="transmembrane region" description="Helical" evidence="7">
    <location>
        <begin position="96"/>
        <end position="118"/>
    </location>
</feature>
<evidence type="ECO:0000256" key="3">
    <source>
        <dbReference type="ARBA" id="ARBA00022475"/>
    </source>
</evidence>
<keyword evidence="3" id="KW-1003">Cell membrane</keyword>
<dbReference type="GO" id="GO:0005886">
    <property type="term" value="C:plasma membrane"/>
    <property type="evidence" value="ECO:0007669"/>
    <property type="project" value="UniProtKB-SubCell"/>
</dbReference>
<feature type="transmembrane region" description="Helical" evidence="7">
    <location>
        <begin position="12"/>
        <end position="38"/>
    </location>
</feature>
<evidence type="ECO:0000256" key="7">
    <source>
        <dbReference type="SAM" id="Phobius"/>
    </source>
</evidence>
<comment type="similarity">
    <text evidence="2">Belongs to the DedA family.</text>
</comment>
<keyword evidence="5 7" id="KW-1133">Transmembrane helix</keyword>
<dbReference type="AlphaFoldDB" id="A0A3A1R3Y5"/>
<comment type="subcellular location">
    <subcellularLocation>
        <location evidence="1">Cell membrane</location>
        <topology evidence="1">Multi-pass membrane protein</topology>
    </subcellularLocation>
</comment>
<gene>
    <name evidence="9" type="ORF">D3H55_08605</name>
</gene>
<evidence type="ECO:0000256" key="2">
    <source>
        <dbReference type="ARBA" id="ARBA00010792"/>
    </source>
</evidence>
<keyword evidence="6 7" id="KW-0472">Membrane</keyword>
<organism evidence="9 10">
    <name type="scientific">Bacillus salacetis</name>
    <dbReference type="NCBI Taxonomy" id="2315464"/>
    <lineage>
        <taxon>Bacteria</taxon>
        <taxon>Bacillati</taxon>
        <taxon>Bacillota</taxon>
        <taxon>Bacilli</taxon>
        <taxon>Bacillales</taxon>
        <taxon>Bacillaceae</taxon>
        <taxon>Bacillus</taxon>
    </lineage>
</organism>
<comment type="caution">
    <text evidence="9">The sequence shown here is derived from an EMBL/GenBank/DDBJ whole genome shotgun (WGS) entry which is preliminary data.</text>
</comment>
<dbReference type="InterPro" id="IPR032816">
    <property type="entry name" value="VTT_dom"/>
</dbReference>
<name>A0A3A1R3Y5_9BACI</name>
<feature type="domain" description="VTT" evidence="8">
    <location>
        <begin position="25"/>
        <end position="143"/>
    </location>
</feature>
<reference evidence="9 10" key="1">
    <citation type="submission" date="2018-09" db="EMBL/GenBank/DDBJ databases">
        <title>Bacillus saliacetes sp. nov., isolated from Thai shrimp paste (Ka-pi).</title>
        <authorList>
            <person name="Daroonpunt R."/>
            <person name="Tanasupawat S."/>
            <person name="Yiamsombut S."/>
        </authorList>
    </citation>
    <scope>NUCLEOTIDE SEQUENCE [LARGE SCALE GENOMIC DNA]</scope>
    <source>
        <strain evidence="9 10">SKP7-4</strain>
    </source>
</reference>
<feature type="transmembrane region" description="Helical" evidence="7">
    <location>
        <begin position="45"/>
        <end position="66"/>
    </location>
</feature>
<dbReference type="Pfam" id="PF09335">
    <property type="entry name" value="VTT_dom"/>
    <property type="match status" value="1"/>
</dbReference>
<dbReference type="RefSeq" id="WP_119546500.1">
    <property type="nucleotide sequence ID" value="NZ_QXIR01000009.1"/>
</dbReference>
<feature type="transmembrane region" description="Helical" evidence="7">
    <location>
        <begin position="125"/>
        <end position="147"/>
    </location>
</feature>
<keyword evidence="10" id="KW-1185">Reference proteome</keyword>
<evidence type="ECO:0000256" key="4">
    <source>
        <dbReference type="ARBA" id="ARBA00022692"/>
    </source>
</evidence>
<keyword evidence="4 7" id="KW-0812">Transmembrane</keyword>
<dbReference type="PANTHER" id="PTHR42709:SF6">
    <property type="entry name" value="UNDECAPRENYL PHOSPHATE TRANSPORTER A"/>
    <property type="match status" value="1"/>
</dbReference>
<accession>A0A3A1R3Y5</accession>
<dbReference type="OrthoDB" id="9813426at2"/>
<evidence type="ECO:0000256" key="5">
    <source>
        <dbReference type="ARBA" id="ARBA00022989"/>
    </source>
</evidence>
<dbReference type="EMBL" id="QXIR01000009">
    <property type="protein sequence ID" value="RIW35098.1"/>
    <property type="molecule type" value="Genomic_DNA"/>
</dbReference>
<evidence type="ECO:0000313" key="9">
    <source>
        <dbReference type="EMBL" id="RIW35098.1"/>
    </source>
</evidence>
<feature type="transmembrane region" description="Helical" evidence="7">
    <location>
        <begin position="159"/>
        <end position="178"/>
    </location>
</feature>
<evidence type="ECO:0000313" key="10">
    <source>
        <dbReference type="Proteomes" id="UP000265801"/>
    </source>
</evidence>
<evidence type="ECO:0000256" key="6">
    <source>
        <dbReference type="ARBA" id="ARBA00023136"/>
    </source>
</evidence>
<dbReference type="Proteomes" id="UP000265801">
    <property type="component" value="Unassembled WGS sequence"/>
</dbReference>
<dbReference type="PANTHER" id="PTHR42709">
    <property type="entry name" value="ALKALINE PHOSPHATASE LIKE PROTEIN"/>
    <property type="match status" value="1"/>
</dbReference>